<evidence type="ECO:0000313" key="3">
    <source>
        <dbReference type="Proteomes" id="UP001232148"/>
    </source>
</evidence>
<protein>
    <submittedName>
        <fullName evidence="2">Uncharacterized protein</fullName>
    </submittedName>
</protein>
<sequence>MRFPLACFMTPPIYPSHTQWPHPPFLPMLVARFSHQSNRKPQRQQRMRPQSNLEPAGCRSSVVLTKRDMSRSSLIGSPRSASGTLHCMRDIPRLPELELVTKSYSRVSSSLTIVWLCVIAADLACPKAMSSILTGWLLKDSGLRHVVPCLRIMHCLQNAAISLAQYLYRSRTTDISTSARGLSVIRFHHHRPTWLRVYPVYGAML</sequence>
<feature type="compositionally biased region" description="Basic residues" evidence="1">
    <location>
        <begin position="37"/>
        <end position="46"/>
    </location>
</feature>
<dbReference type="EMBL" id="MU842961">
    <property type="protein sequence ID" value="KAK2024543.1"/>
    <property type="molecule type" value="Genomic_DNA"/>
</dbReference>
<comment type="caution">
    <text evidence="2">The sequence shown here is derived from an EMBL/GenBank/DDBJ whole genome shotgun (WGS) entry which is preliminary data.</text>
</comment>
<organism evidence="2 3">
    <name type="scientific">Colletotrichum zoysiae</name>
    <dbReference type="NCBI Taxonomy" id="1216348"/>
    <lineage>
        <taxon>Eukaryota</taxon>
        <taxon>Fungi</taxon>
        <taxon>Dikarya</taxon>
        <taxon>Ascomycota</taxon>
        <taxon>Pezizomycotina</taxon>
        <taxon>Sordariomycetes</taxon>
        <taxon>Hypocreomycetidae</taxon>
        <taxon>Glomerellales</taxon>
        <taxon>Glomerellaceae</taxon>
        <taxon>Colletotrichum</taxon>
        <taxon>Colletotrichum graminicola species complex</taxon>
    </lineage>
</organism>
<dbReference type="Proteomes" id="UP001232148">
    <property type="component" value="Unassembled WGS sequence"/>
</dbReference>
<evidence type="ECO:0000313" key="2">
    <source>
        <dbReference type="EMBL" id="KAK2024543.1"/>
    </source>
</evidence>
<feature type="region of interest" description="Disordered" evidence="1">
    <location>
        <begin position="36"/>
        <end position="55"/>
    </location>
</feature>
<evidence type="ECO:0000256" key="1">
    <source>
        <dbReference type="SAM" id="MobiDB-lite"/>
    </source>
</evidence>
<dbReference type="AlphaFoldDB" id="A0AAD9H9C8"/>
<name>A0AAD9H9C8_9PEZI</name>
<proteinExistence type="predicted"/>
<gene>
    <name evidence="2" type="ORF">LX32DRAFT_95706</name>
</gene>
<reference evidence="2" key="1">
    <citation type="submission" date="2021-06" db="EMBL/GenBank/DDBJ databases">
        <title>Comparative genomics, transcriptomics and evolutionary studies reveal genomic signatures of adaptation to plant cell wall in hemibiotrophic fungi.</title>
        <authorList>
            <consortium name="DOE Joint Genome Institute"/>
            <person name="Baroncelli R."/>
            <person name="Diaz J.F."/>
            <person name="Benocci T."/>
            <person name="Peng M."/>
            <person name="Battaglia E."/>
            <person name="Haridas S."/>
            <person name="Andreopoulos W."/>
            <person name="Labutti K."/>
            <person name="Pangilinan J."/>
            <person name="Floch G.L."/>
            <person name="Makela M.R."/>
            <person name="Henrissat B."/>
            <person name="Grigoriev I.V."/>
            <person name="Crouch J.A."/>
            <person name="De Vries R.P."/>
            <person name="Sukno S.A."/>
            <person name="Thon M.R."/>
        </authorList>
    </citation>
    <scope>NUCLEOTIDE SEQUENCE</scope>
    <source>
        <strain evidence="2">MAFF235873</strain>
    </source>
</reference>
<keyword evidence="3" id="KW-1185">Reference proteome</keyword>
<accession>A0AAD9H9C8</accession>